<evidence type="ECO:0000259" key="1">
    <source>
        <dbReference type="Pfam" id="PF02371"/>
    </source>
</evidence>
<reference evidence="3" key="1">
    <citation type="submission" date="2017-02" db="EMBL/GenBank/DDBJ databases">
        <authorList>
            <person name="Varghese N."/>
            <person name="Submissions S."/>
        </authorList>
    </citation>
    <scope>NUCLEOTIDE SEQUENCE [LARGE SCALE GENOMIC DNA]</scope>
    <source>
        <strain evidence="3">ATCC BAA-73</strain>
    </source>
</reference>
<dbReference type="GO" id="GO:0003677">
    <property type="term" value="F:DNA binding"/>
    <property type="evidence" value="ECO:0007669"/>
    <property type="project" value="InterPro"/>
</dbReference>
<protein>
    <submittedName>
        <fullName evidence="2">Transposase IS116/IS110/IS902 family protein</fullName>
    </submittedName>
</protein>
<dbReference type="PANTHER" id="PTHR33055:SF15">
    <property type="entry name" value="TRANSPOSASE-RELATED"/>
    <property type="match status" value="1"/>
</dbReference>
<dbReference type="Proteomes" id="UP000190625">
    <property type="component" value="Unassembled WGS sequence"/>
</dbReference>
<gene>
    <name evidence="2" type="ORF">SAMN02745118_02763</name>
</gene>
<dbReference type="RefSeq" id="WP_078811143.1">
    <property type="nucleotide sequence ID" value="NZ_FUWM01000037.1"/>
</dbReference>
<organism evidence="2 3">
    <name type="scientific">Selenihalanaerobacter shriftii</name>
    <dbReference type="NCBI Taxonomy" id="142842"/>
    <lineage>
        <taxon>Bacteria</taxon>
        <taxon>Bacillati</taxon>
        <taxon>Bacillota</taxon>
        <taxon>Clostridia</taxon>
        <taxon>Halanaerobiales</taxon>
        <taxon>Halobacteroidaceae</taxon>
        <taxon>Selenihalanaerobacter</taxon>
    </lineage>
</organism>
<dbReference type="OrthoDB" id="9811278at2"/>
<dbReference type="STRING" id="142842.SAMN02745118_02763"/>
<dbReference type="AlphaFoldDB" id="A0A1T4QZA9"/>
<sequence>MYQNQLTTMPGISYNLATKFITEIGYINRFDSADKLARYAGLSPAEHSSGKSNRTSRKKYGCRNLKHGIEKGINFIYQ</sequence>
<proteinExistence type="predicted"/>
<evidence type="ECO:0000313" key="3">
    <source>
        <dbReference type="Proteomes" id="UP000190625"/>
    </source>
</evidence>
<dbReference type="EMBL" id="FUWM01000037">
    <property type="protein sequence ID" value="SKA09080.1"/>
    <property type="molecule type" value="Genomic_DNA"/>
</dbReference>
<accession>A0A1T4QZA9</accession>
<dbReference type="GO" id="GO:0004803">
    <property type="term" value="F:transposase activity"/>
    <property type="evidence" value="ECO:0007669"/>
    <property type="project" value="InterPro"/>
</dbReference>
<feature type="domain" description="Transposase IS116/IS110/IS902 C-terminal" evidence="1">
    <location>
        <begin position="4"/>
        <end position="66"/>
    </location>
</feature>
<keyword evidence="3" id="KW-1185">Reference proteome</keyword>
<dbReference type="GO" id="GO:0006313">
    <property type="term" value="P:DNA transposition"/>
    <property type="evidence" value="ECO:0007669"/>
    <property type="project" value="InterPro"/>
</dbReference>
<name>A0A1T4QZA9_9FIRM</name>
<dbReference type="PANTHER" id="PTHR33055">
    <property type="entry name" value="TRANSPOSASE FOR INSERTION SEQUENCE ELEMENT IS1111A"/>
    <property type="match status" value="1"/>
</dbReference>
<dbReference type="Pfam" id="PF02371">
    <property type="entry name" value="Transposase_20"/>
    <property type="match status" value="1"/>
</dbReference>
<dbReference type="InterPro" id="IPR047650">
    <property type="entry name" value="Transpos_IS110"/>
</dbReference>
<dbReference type="InterPro" id="IPR003346">
    <property type="entry name" value="Transposase_20"/>
</dbReference>
<evidence type="ECO:0000313" key="2">
    <source>
        <dbReference type="EMBL" id="SKA09080.1"/>
    </source>
</evidence>